<sequence>MEVTPETVLLDFMTSTWAAKALTGKADQCLCVVAGETPSLLVPKMVSKTAAPVQLVHTSTTA</sequence>
<proteinExistence type="predicted"/>
<dbReference type="Proteomes" id="UP000077667">
    <property type="component" value="Chromosome"/>
</dbReference>
<dbReference type="EMBL" id="CP015772">
    <property type="protein sequence ID" value="ANH83393.1"/>
    <property type="molecule type" value="Genomic_DNA"/>
</dbReference>
<gene>
    <name evidence="1" type="ORF">A8C56_22550</name>
</gene>
<evidence type="ECO:0000313" key="2">
    <source>
        <dbReference type="Proteomes" id="UP000077667"/>
    </source>
</evidence>
<reference evidence="1 2" key="1">
    <citation type="submission" date="2016-05" db="EMBL/GenBank/DDBJ databases">
        <title>Niabella ginsenosidivorans BS26 whole genome sequencing.</title>
        <authorList>
            <person name="Im W.T."/>
            <person name="Siddiqi M.Z."/>
        </authorList>
    </citation>
    <scope>NUCLEOTIDE SEQUENCE [LARGE SCALE GENOMIC DNA]</scope>
    <source>
        <strain evidence="1 2">BS26</strain>
    </source>
</reference>
<keyword evidence="2" id="KW-1185">Reference proteome</keyword>
<protein>
    <submittedName>
        <fullName evidence="1">Uncharacterized protein</fullName>
    </submittedName>
</protein>
<name>A0A1A9I741_9BACT</name>
<organism evidence="1 2">
    <name type="scientific">Niabella ginsenosidivorans</name>
    <dbReference type="NCBI Taxonomy" id="1176587"/>
    <lineage>
        <taxon>Bacteria</taxon>
        <taxon>Pseudomonadati</taxon>
        <taxon>Bacteroidota</taxon>
        <taxon>Chitinophagia</taxon>
        <taxon>Chitinophagales</taxon>
        <taxon>Chitinophagaceae</taxon>
        <taxon>Niabella</taxon>
    </lineage>
</organism>
<evidence type="ECO:0000313" key="1">
    <source>
        <dbReference type="EMBL" id="ANH83393.1"/>
    </source>
</evidence>
<dbReference type="KEGG" id="nia:A8C56_22550"/>
<accession>A0A1A9I741</accession>
<dbReference type="AlphaFoldDB" id="A0A1A9I741"/>